<dbReference type="AlphaFoldDB" id="A0A1B0CBX5"/>
<reference evidence="2" key="2">
    <citation type="journal article" date="2020" name="BMC">
        <title>Leishmania infection induces a limited differential gene expression in the sand fly midgut.</title>
        <authorList>
            <person name="Coutinho-Abreu I.V."/>
            <person name="Serafim T.D."/>
            <person name="Meneses C."/>
            <person name="Kamhawi S."/>
            <person name="Oliveira F."/>
            <person name="Valenzuela J.G."/>
        </authorList>
    </citation>
    <scope>NUCLEOTIDE SEQUENCE</scope>
    <source>
        <strain evidence="2">Jacobina</strain>
        <tissue evidence="2">Midgut</tissue>
    </source>
</reference>
<dbReference type="Proteomes" id="UP000092461">
    <property type="component" value="Unassembled WGS sequence"/>
</dbReference>
<dbReference type="VEuPathDB" id="VectorBase:LLONM1_002040"/>
<protein>
    <submittedName>
        <fullName evidence="2 3">Uncharacterized protein</fullName>
    </submittedName>
</protein>
<name>A0A1B0CBX5_LUTLO</name>
<evidence type="ECO:0000256" key="1">
    <source>
        <dbReference type="SAM" id="Phobius"/>
    </source>
</evidence>
<feature type="transmembrane region" description="Helical" evidence="1">
    <location>
        <begin position="144"/>
        <end position="163"/>
    </location>
</feature>
<dbReference type="EnsemblMetazoa" id="LLOJ001755-RA">
    <property type="protein sequence ID" value="LLOJ001755-PA"/>
    <property type="gene ID" value="LLOJ001755"/>
</dbReference>
<keyword evidence="1" id="KW-0812">Transmembrane</keyword>
<dbReference type="EMBL" id="AJWK01005951">
    <property type="status" value="NOT_ANNOTATED_CDS"/>
    <property type="molecule type" value="Genomic_DNA"/>
</dbReference>
<sequence>MCNLTLIVGGVLLLWFTPFISCYLNVFINQKEMKKLMVSKILPFPFASSLFLHGFLVVGVKIHKQRILRASPQTDFHCPDQLPYSFALNYGEAHKFHTQKRFGQSAHGIEYTTPDLESFGTGSFTREKYLLFFPDTEKATPHPVVDVIIFFIFSAVPGMYVIGKY</sequence>
<keyword evidence="1" id="KW-1133">Transmembrane helix</keyword>
<keyword evidence="1" id="KW-0472">Membrane</keyword>
<proteinExistence type="predicted"/>
<accession>A0A1B0CBX5</accession>
<feature type="transmembrane region" description="Helical" evidence="1">
    <location>
        <begin position="41"/>
        <end position="62"/>
    </location>
</feature>
<reference evidence="4" key="1">
    <citation type="submission" date="2012-05" db="EMBL/GenBank/DDBJ databases">
        <title>Whole Genome Assembly of Lutzomyia longipalpis.</title>
        <authorList>
            <person name="Richards S."/>
            <person name="Qu C."/>
            <person name="Dillon R."/>
            <person name="Worley K."/>
            <person name="Scherer S."/>
            <person name="Batterton M."/>
            <person name="Taylor A."/>
            <person name="Hawes A."/>
            <person name="Hernandez B."/>
            <person name="Kovar C."/>
            <person name="Mandapat C."/>
            <person name="Pham C."/>
            <person name="Qu C."/>
            <person name="Jing C."/>
            <person name="Bess C."/>
            <person name="Bandaranaike D."/>
            <person name="Ngo D."/>
            <person name="Ongeri F."/>
            <person name="Arias F."/>
            <person name="Lara F."/>
            <person name="Weissenberger G."/>
            <person name="Kamau G."/>
            <person name="Han H."/>
            <person name="Shen H."/>
            <person name="Dinh H."/>
            <person name="Khalil I."/>
            <person name="Jones J."/>
            <person name="Shafer J."/>
            <person name="Jayaseelan J."/>
            <person name="Quiroz J."/>
            <person name="Blankenburg K."/>
            <person name="Nguyen L."/>
            <person name="Jackson L."/>
            <person name="Francisco L."/>
            <person name="Tang L.-Y."/>
            <person name="Pu L.-L."/>
            <person name="Perales L."/>
            <person name="Lorensuhewa L."/>
            <person name="Munidasa M."/>
            <person name="Coyle M."/>
            <person name="Taylor M."/>
            <person name="Puazo M."/>
            <person name="Firestine M."/>
            <person name="Scheel M."/>
            <person name="Javaid M."/>
            <person name="Wang M."/>
            <person name="Li M."/>
            <person name="Tabassum N."/>
            <person name="Saada N."/>
            <person name="Osuji N."/>
            <person name="Aqrawi P."/>
            <person name="Fu Q."/>
            <person name="Thornton R."/>
            <person name="Raj R."/>
            <person name="Goodspeed R."/>
            <person name="Mata R."/>
            <person name="Najjar R."/>
            <person name="Gubbala S."/>
            <person name="Lee S."/>
            <person name="Denson S."/>
            <person name="Patil S."/>
            <person name="Macmil S."/>
            <person name="Qi S."/>
            <person name="Matskevitch T."/>
            <person name="Palculict T."/>
            <person name="Mathew T."/>
            <person name="Vee V."/>
            <person name="Velamala V."/>
            <person name="Korchina V."/>
            <person name="Cai W."/>
            <person name="Liu W."/>
            <person name="Dai W."/>
            <person name="Zou X."/>
            <person name="Zhu Y."/>
            <person name="Zhang Y."/>
            <person name="Wu Y.-Q."/>
            <person name="Xin Y."/>
            <person name="Nazarath L."/>
            <person name="Kovar C."/>
            <person name="Han Y."/>
            <person name="Muzny D."/>
            <person name="Gibbs R."/>
        </authorList>
    </citation>
    <scope>NUCLEOTIDE SEQUENCE [LARGE SCALE GENOMIC DNA]</scope>
    <source>
        <strain evidence="4">Jacobina</strain>
    </source>
</reference>
<evidence type="ECO:0000313" key="4">
    <source>
        <dbReference type="Proteomes" id="UP000092461"/>
    </source>
</evidence>
<evidence type="ECO:0000313" key="2">
    <source>
        <dbReference type="EMBL" id="MBC1180531.1"/>
    </source>
</evidence>
<evidence type="ECO:0000313" key="3">
    <source>
        <dbReference type="EnsemblMetazoa" id="LLOJ001755-PA"/>
    </source>
</evidence>
<organism evidence="3 4">
    <name type="scientific">Lutzomyia longipalpis</name>
    <name type="common">Sand fly</name>
    <dbReference type="NCBI Taxonomy" id="7200"/>
    <lineage>
        <taxon>Eukaryota</taxon>
        <taxon>Metazoa</taxon>
        <taxon>Ecdysozoa</taxon>
        <taxon>Arthropoda</taxon>
        <taxon>Hexapoda</taxon>
        <taxon>Insecta</taxon>
        <taxon>Pterygota</taxon>
        <taxon>Neoptera</taxon>
        <taxon>Endopterygota</taxon>
        <taxon>Diptera</taxon>
        <taxon>Nematocera</taxon>
        <taxon>Psychodoidea</taxon>
        <taxon>Psychodidae</taxon>
        <taxon>Lutzomyia</taxon>
        <taxon>Lutzomyia</taxon>
    </lineage>
</organism>
<reference evidence="3" key="3">
    <citation type="submission" date="2020-05" db="UniProtKB">
        <authorList>
            <consortium name="EnsemblMetazoa"/>
        </authorList>
    </citation>
    <scope>IDENTIFICATION</scope>
    <source>
        <strain evidence="3">Jacobina</strain>
    </source>
</reference>
<keyword evidence="4" id="KW-1185">Reference proteome</keyword>
<dbReference type="VEuPathDB" id="VectorBase:LLOJ001755"/>
<dbReference type="EMBL" id="AJWK01005952">
    <property type="status" value="NOT_ANNOTATED_CDS"/>
    <property type="molecule type" value="Genomic_DNA"/>
</dbReference>
<dbReference type="EMBL" id="GITU01011828">
    <property type="protein sequence ID" value="MBC1180531.1"/>
    <property type="molecule type" value="Transcribed_RNA"/>
</dbReference>
<feature type="transmembrane region" description="Helical" evidence="1">
    <location>
        <begin position="6"/>
        <end position="29"/>
    </location>
</feature>